<reference evidence="3 4" key="1">
    <citation type="submission" date="2022-04" db="EMBL/GenBank/DDBJ databases">
        <title>Paracoccus sp. YLB-12 draft genome sequence.</title>
        <authorList>
            <person name="Yu L."/>
        </authorList>
    </citation>
    <scope>NUCLEOTIDE SEQUENCE [LARGE SCALE GENOMIC DNA]</scope>
    <source>
        <strain evidence="3 4">YLB-12</strain>
    </source>
</reference>
<dbReference type="RefSeq" id="WP_260275473.1">
    <property type="nucleotide sequence ID" value="NZ_JANAVZ010000001.1"/>
</dbReference>
<sequence>MTGRILVPLALAAFMATPGLAQNADSSVPVIQAPEAEKAPQATDTRLQSKPATITPARKSDCGYRKQVMS</sequence>
<evidence type="ECO:0000313" key="3">
    <source>
        <dbReference type="EMBL" id="MCT4331582.1"/>
    </source>
</evidence>
<gene>
    <name evidence="3" type="ORF">MU516_01720</name>
</gene>
<evidence type="ECO:0000313" key="4">
    <source>
        <dbReference type="Proteomes" id="UP001320702"/>
    </source>
</evidence>
<feature type="signal peptide" evidence="2">
    <location>
        <begin position="1"/>
        <end position="21"/>
    </location>
</feature>
<dbReference type="Proteomes" id="UP001320702">
    <property type="component" value="Unassembled WGS sequence"/>
</dbReference>
<keyword evidence="4" id="KW-1185">Reference proteome</keyword>
<keyword evidence="2" id="KW-0732">Signal</keyword>
<dbReference type="EMBL" id="JANAVZ010000001">
    <property type="protein sequence ID" value="MCT4331582.1"/>
    <property type="molecule type" value="Genomic_DNA"/>
</dbReference>
<protein>
    <submittedName>
        <fullName evidence="3">Uncharacterized protein</fullName>
    </submittedName>
</protein>
<evidence type="ECO:0000256" key="1">
    <source>
        <dbReference type="SAM" id="MobiDB-lite"/>
    </source>
</evidence>
<accession>A0ABT2K4W4</accession>
<proteinExistence type="predicted"/>
<feature type="chain" id="PRO_5046742172" evidence="2">
    <location>
        <begin position="22"/>
        <end position="70"/>
    </location>
</feature>
<evidence type="ECO:0000256" key="2">
    <source>
        <dbReference type="SAM" id="SignalP"/>
    </source>
</evidence>
<name>A0ABT2K4W4_9RHOB</name>
<feature type="compositionally biased region" description="Polar residues" evidence="1">
    <location>
        <begin position="42"/>
        <end position="52"/>
    </location>
</feature>
<feature type="region of interest" description="Disordered" evidence="1">
    <location>
        <begin position="36"/>
        <end position="70"/>
    </location>
</feature>
<comment type="caution">
    <text evidence="3">The sequence shown here is derived from an EMBL/GenBank/DDBJ whole genome shotgun (WGS) entry which is preliminary data.</text>
</comment>
<organism evidence="3 4">
    <name type="scientific">Paracoccus maritimus</name>
    <dbReference type="NCBI Taxonomy" id="2933292"/>
    <lineage>
        <taxon>Bacteria</taxon>
        <taxon>Pseudomonadati</taxon>
        <taxon>Pseudomonadota</taxon>
        <taxon>Alphaproteobacteria</taxon>
        <taxon>Rhodobacterales</taxon>
        <taxon>Paracoccaceae</taxon>
        <taxon>Paracoccus</taxon>
    </lineage>
</organism>